<dbReference type="PROSITE" id="PS50188">
    <property type="entry name" value="B302_SPRY"/>
    <property type="match status" value="1"/>
</dbReference>
<dbReference type="InterPro" id="IPR043136">
    <property type="entry name" value="B30.2/SPRY_sf"/>
</dbReference>
<dbReference type="EMBL" id="CAJVPV010031396">
    <property type="protein sequence ID" value="CAG8742778.1"/>
    <property type="molecule type" value="Genomic_DNA"/>
</dbReference>
<name>A0A9N9IN60_9GLOM</name>
<evidence type="ECO:0000313" key="2">
    <source>
        <dbReference type="EMBL" id="CAG8742778.1"/>
    </source>
</evidence>
<evidence type="ECO:0000259" key="1">
    <source>
        <dbReference type="PROSITE" id="PS50188"/>
    </source>
</evidence>
<evidence type="ECO:0000313" key="3">
    <source>
        <dbReference type="Proteomes" id="UP000789342"/>
    </source>
</evidence>
<reference evidence="2" key="1">
    <citation type="submission" date="2021-06" db="EMBL/GenBank/DDBJ databases">
        <authorList>
            <person name="Kallberg Y."/>
            <person name="Tangrot J."/>
            <person name="Rosling A."/>
        </authorList>
    </citation>
    <scope>NUCLEOTIDE SEQUENCE</scope>
    <source>
        <strain evidence="2">CL551</strain>
    </source>
</reference>
<feature type="domain" description="B30.2/SPRY" evidence="1">
    <location>
        <begin position="1"/>
        <end position="143"/>
    </location>
</feature>
<proteinExistence type="predicted"/>
<feature type="non-terminal residue" evidence="2">
    <location>
        <position position="1"/>
    </location>
</feature>
<keyword evidence="3" id="KW-1185">Reference proteome</keyword>
<comment type="caution">
    <text evidence="2">The sequence shown here is derived from an EMBL/GenBank/DDBJ whole genome shotgun (WGS) entry which is preliminary data.</text>
</comment>
<dbReference type="SUPFAM" id="SSF49899">
    <property type="entry name" value="Concanavalin A-like lectins/glucanases"/>
    <property type="match status" value="1"/>
</dbReference>
<dbReference type="AlphaFoldDB" id="A0A9N9IN60"/>
<dbReference type="InterPro" id="IPR013320">
    <property type="entry name" value="ConA-like_dom_sf"/>
</dbReference>
<dbReference type="InterPro" id="IPR001870">
    <property type="entry name" value="B30.2/SPRY"/>
</dbReference>
<dbReference type="Proteomes" id="UP000789342">
    <property type="component" value="Unassembled WGS sequence"/>
</dbReference>
<protein>
    <submittedName>
        <fullName evidence="2">8540_t:CDS:1</fullName>
    </submittedName>
</protein>
<dbReference type="OrthoDB" id="2337249at2759"/>
<gene>
    <name evidence="2" type="ORF">AMORRO_LOCUS14825</name>
</gene>
<sequence length="143" mass="15806">NDGYTVSASQNTNSHVSVRTNNLMSSGTHEFHVLIEKSCSSNWVGVCDEMLDLSTFAGSQYGWILGSHGSYRHKGLNISEIPNFARDNVEIIVHLNVDNKTVAFSVDGTRYQPVTSWTNLPSKLYFVASLCFPGKFKILGSKD</sequence>
<accession>A0A9N9IN60</accession>
<dbReference type="Gene3D" id="2.60.120.920">
    <property type="match status" value="1"/>
</dbReference>
<organism evidence="2 3">
    <name type="scientific">Acaulospora morrowiae</name>
    <dbReference type="NCBI Taxonomy" id="94023"/>
    <lineage>
        <taxon>Eukaryota</taxon>
        <taxon>Fungi</taxon>
        <taxon>Fungi incertae sedis</taxon>
        <taxon>Mucoromycota</taxon>
        <taxon>Glomeromycotina</taxon>
        <taxon>Glomeromycetes</taxon>
        <taxon>Diversisporales</taxon>
        <taxon>Acaulosporaceae</taxon>
        <taxon>Acaulospora</taxon>
    </lineage>
</organism>